<dbReference type="Gene3D" id="3.40.640.10">
    <property type="entry name" value="Type I PLP-dependent aspartate aminotransferase-like (Major domain)"/>
    <property type="match status" value="1"/>
</dbReference>
<evidence type="ECO:0000256" key="1">
    <source>
        <dbReference type="ARBA" id="ARBA00022898"/>
    </source>
</evidence>
<dbReference type="SUPFAM" id="SSF53383">
    <property type="entry name" value="PLP-dependent transferases"/>
    <property type="match status" value="1"/>
</dbReference>
<dbReference type="EMBL" id="JARTCD010000001">
    <property type="protein sequence ID" value="KAJ8664066.1"/>
    <property type="molecule type" value="Genomic_DNA"/>
</dbReference>
<dbReference type="Proteomes" id="UP001234581">
    <property type="component" value="Unassembled WGS sequence"/>
</dbReference>
<comment type="caution">
    <text evidence="3">The sequence shown here is derived from an EMBL/GenBank/DDBJ whole genome shotgun (WGS) entry which is preliminary data.</text>
</comment>
<protein>
    <recommendedName>
        <fullName evidence="2">Aminotransferase class V domain-containing protein</fullName>
    </recommendedName>
</protein>
<accession>A0AAD8DJL8</accession>
<dbReference type="AlphaFoldDB" id="A0AAD8DJL8"/>
<name>A0AAD8DJL8_9FUNG</name>
<dbReference type="GeneID" id="83207766"/>
<dbReference type="Gene3D" id="3.90.1150.10">
    <property type="entry name" value="Aspartate Aminotransferase, domain 1"/>
    <property type="match status" value="1"/>
</dbReference>
<evidence type="ECO:0000313" key="4">
    <source>
        <dbReference type="Proteomes" id="UP001234581"/>
    </source>
</evidence>
<keyword evidence="1" id="KW-0663">Pyridoxal phosphate</keyword>
<dbReference type="InterPro" id="IPR015422">
    <property type="entry name" value="PyrdxlP-dep_Trfase_small"/>
</dbReference>
<dbReference type="InterPro" id="IPR000192">
    <property type="entry name" value="Aminotrans_V_dom"/>
</dbReference>
<dbReference type="InterPro" id="IPR015421">
    <property type="entry name" value="PyrdxlP-dep_Trfase_major"/>
</dbReference>
<keyword evidence="4" id="KW-1185">Reference proteome</keyword>
<proteinExistence type="predicted"/>
<dbReference type="RefSeq" id="XP_058348978.1">
    <property type="nucleotide sequence ID" value="XM_058480455.1"/>
</dbReference>
<dbReference type="PANTHER" id="PTHR43092">
    <property type="entry name" value="L-CYSTEINE DESULFHYDRASE"/>
    <property type="match status" value="1"/>
</dbReference>
<reference evidence="3 4" key="1">
    <citation type="submission" date="2023-03" db="EMBL/GenBank/DDBJ databases">
        <title>Genome sequence of Lichtheimia ornata CBS 291.66.</title>
        <authorList>
            <person name="Mohabir J.T."/>
            <person name="Shea T.P."/>
            <person name="Kurbessoian T."/>
            <person name="Berby B."/>
            <person name="Fontaine J."/>
            <person name="Livny J."/>
            <person name="Gnirke A."/>
            <person name="Stajich J.E."/>
            <person name="Cuomo C.A."/>
        </authorList>
    </citation>
    <scope>NUCLEOTIDE SEQUENCE [LARGE SCALE GENOMIC DNA]</scope>
    <source>
        <strain evidence="3">CBS 291.66</strain>
    </source>
</reference>
<organism evidence="3 4">
    <name type="scientific">Lichtheimia ornata</name>
    <dbReference type="NCBI Taxonomy" id="688661"/>
    <lineage>
        <taxon>Eukaryota</taxon>
        <taxon>Fungi</taxon>
        <taxon>Fungi incertae sedis</taxon>
        <taxon>Mucoromycota</taxon>
        <taxon>Mucoromycotina</taxon>
        <taxon>Mucoromycetes</taxon>
        <taxon>Mucorales</taxon>
        <taxon>Lichtheimiaceae</taxon>
        <taxon>Lichtheimia</taxon>
    </lineage>
</organism>
<dbReference type="InterPro" id="IPR015424">
    <property type="entry name" value="PyrdxlP-dep_Trfase"/>
</dbReference>
<evidence type="ECO:0000259" key="2">
    <source>
        <dbReference type="Pfam" id="PF00266"/>
    </source>
</evidence>
<dbReference type="Pfam" id="PF00266">
    <property type="entry name" value="Aminotran_5"/>
    <property type="match status" value="1"/>
</dbReference>
<feature type="domain" description="Aminotransferase class V" evidence="2">
    <location>
        <begin position="60"/>
        <end position="390"/>
    </location>
</feature>
<dbReference type="PANTHER" id="PTHR43092:SF2">
    <property type="entry name" value="HERCYNYLCYSTEINE SULFOXIDE LYASE"/>
    <property type="match status" value="1"/>
</dbReference>
<gene>
    <name evidence="3" type="ORF">O0I10_000344</name>
</gene>
<sequence>MTKENATFGKHLRSQFVLDPNYVPLNHGSLGTFPHSVSEALKKNREYVELHPDRWHRVEVFPKLRKARESLARLLQVEDPSDLAFVQNASTGLASVLRSFPFEKGDKIICFSVTYTTVLNGSLKFLEDAGLVELVKIDLSYPMSDEAVIDLVREAIQQHHHQDKPIRMAVMDAISSLPAVRFPFEAVTRLVKEHNILSLVDGAHTLGQIPLDLTTLDPDFFVANLHKWLYVPRGASVLYVPKRNQHLVRPLSITPANDFNKKVNKVPFEQDFGDPGIFDHSPFICIHAALEFRESLGGEEAIMKFTHEMAVKGGALVAELLGTSVMENPEGTLTASMVNVELPLKESKYSDGETERLFIEKIIYEHNCMAPAFKHNGKWWVRLSGQVYNDLDDFKYGAKVIQQICNELQK</sequence>
<evidence type="ECO:0000313" key="3">
    <source>
        <dbReference type="EMBL" id="KAJ8664066.1"/>
    </source>
</evidence>